<evidence type="ECO:0000313" key="1">
    <source>
        <dbReference type="EMBL" id="OMP03753.1"/>
    </source>
</evidence>
<reference evidence="2" key="1">
    <citation type="submission" date="2013-09" db="EMBL/GenBank/DDBJ databases">
        <title>Corchorus olitorius genome sequencing.</title>
        <authorList>
            <person name="Alam M."/>
            <person name="Haque M.S."/>
            <person name="Islam M.S."/>
            <person name="Emdad E.M."/>
            <person name="Islam M.M."/>
            <person name="Ahmed B."/>
            <person name="Halim A."/>
            <person name="Hossen Q.M.M."/>
            <person name="Hossain M.Z."/>
            <person name="Ahmed R."/>
            <person name="Khan M.M."/>
            <person name="Islam R."/>
            <person name="Rashid M.M."/>
            <person name="Khan S.A."/>
            <person name="Rahman M.S."/>
            <person name="Alam M."/>
            <person name="Yahiya A.S."/>
            <person name="Khan M.S."/>
            <person name="Azam M.S."/>
            <person name="Haque T."/>
            <person name="Lashkar M.Z.H."/>
            <person name="Akhand A.I."/>
            <person name="Morshed G."/>
            <person name="Roy S."/>
            <person name="Uddin K.S."/>
            <person name="Rabeya T."/>
            <person name="Hossain A.S."/>
            <person name="Chowdhury A."/>
            <person name="Snigdha A.R."/>
            <person name="Mortoza M.S."/>
            <person name="Matin S.A."/>
            <person name="Hoque S.M.E."/>
            <person name="Islam M.K."/>
            <person name="Roy D.K."/>
            <person name="Haider R."/>
            <person name="Moosa M.M."/>
            <person name="Elias S.M."/>
            <person name="Hasan A.M."/>
            <person name="Jahan S."/>
            <person name="Shafiuddin M."/>
            <person name="Mahmood N."/>
            <person name="Shommy N.S."/>
        </authorList>
    </citation>
    <scope>NUCLEOTIDE SEQUENCE [LARGE SCALE GENOMIC DNA]</scope>
    <source>
        <strain evidence="2">cv. O-4</strain>
    </source>
</reference>
<accession>A0A1R3K9K4</accession>
<protein>
    <submittedName>
        <fullName evidence="1">Uncharacterized protein</fullName>
    </submittedName>
</protein>
<gene>
    <name evidence="1" type="ORF">COLO4_10229</name>
</gene>
<evidence type="ECO:0000313" key="2">
    <source>
        <dbReference type="Proteomes" id="UP000187203"/>
    </source>
</evidence>
<comment type="caution">
    <text evidence="1">The sequence shown here is derived from an EMBL/GenBank/DDBJ whole genome shotgun (WGS) entry which is preliminary data.</text>
</comment>
<sequence>MKEDERKEDENESQWSESPVLGCVRGFLIQWFDCEWERSEFYEFSWVKMEMSREWEKIRVYGVYGDGNMCGSQGSRGCVWSVFSEDFCMKGSIFGGVAGEDGIRRLLSWPC</sequence>
<dbReference type="Proteomes" id="UP000187203">
    <property type="component" value="Unassembled WGS sequence"/>
</dbReference>
<proteinExistence type="predicted"/>
<name>A0A1R3K9K4_9ROSI</name>
<dbReference type="EMBL" id="AWUE01014425">
    <property type="protein sequence ID" value="OMP03753.1"/>
    <property type="molecule type" value="Genomic_DNA"/>
</dbReference>
<dbReference type="AlphaFoldDB" id="A0A1R3K9K4"/>
<organism evidence="1 2">
    <name type="scientific">Corchorus olitorius</name>
    <dbReference type="NCBI Taxonomy" id="93759"/>
    <lineage>
        <taxon>Eukaryota</taxon>
        <taxon>Viridiplantae</taxon>
        <taxon>Streptophyta</taxon>
        <taxon>Embryophyta</taxon>
        <taxon>Tracheophyta</taxon>
        <taxon>Spermatophyta</taxon>
        <taxon>Magnoliopsida</taxon>
        <taxon>eudicotyledons</taxon>
        <taxon>Gunneridae</taxon>
        <taxon>Pentapetalae</taxon>
        <taxon>rosids</taxon>
        <taxon>malvids</taxon>
        <taxon>Malvales</taxon>
        <taxon>Malvaceae</taxon>
        <taxon>Grewioideae</taxon>
        <taxon>Apeibeae</taxon>
        <taxon>Corchorus</taxon>
    </lineage>
</organism>
<keyword evidence="2" id="KW-1185">Reference proteome</keyword>